<protein>
    <submittedName>
        <fullName evidence="1">Uncharacterized protein</fullName>
    </submittedName>
</protein>
<accession>A0AA47M643</accession>
<evidence type="ECO:0000313" key="2">
    <source>
        <dbReference type="Proteomes" id="UP001174136"/>
    </source>
</evidence>
<gene>
    <name evidence="1" type="ORF">N1851_030190</name>
</gene>
<reference evidence="1" key="1">
    <citation type="journal article" date="2023" name="Front. Mar. Sci.">
        <title>A new Merluccius polli reference genome to investigate the effects of global change in West African waters.</title>
        <authorList>
            <person name="Mateo J.L."/>
            <person name="Blanco-Fernandez C."/>
            <person name="Garcia-Vazquez E."/>
            <person name="Machado-Schiaffino G."/>
        </authorList>
    </citation>
    <scope>NUCLEOTIDE SEQUENCE</scope>
    <source>
        <strain evidence="1">C29</strain>
        <tissue evidence="1">Fin</tissue>
    </source>
</reference>
<dbReference type="EMBL" id="JAOPHQ010005720">
    <property type="protein sequence ID" value="KAK0134239.1"/>
    <property type="molecule type" value="Genomic_DNA"/>
</dbReference>
<comment type="caution">
    <text evidence="1">The sequence shown here is derived from an EMBL/GenBank/DDBJ whole genome shotgun (WGS) entry which is preliminary data.</text>
</comment>
<name>A0AA47M643_MERPO</name>
<sequence length="199" mass="21323">MEEAVNDMEMPGLDSSHHVSKHVERASTAVGTLGLMLGMKGAVKAFEQGDISDGVVGTAQTLQGVTGMTLAVVGKQAESLQGRVAKSAVKLMRSSPMKRLMQVLPIVGIGFGIYNVEEDIKRGDALGYVDAVLDMEMVLLDSVEMLQPELAPLMAPLNLALSIIRIAIDDVYMGIHNELNSLPKDADFLDKLCESGVRL</sequence>
<organism evidence="1 2">
    <name type="scientific">Merluccius polli</name>
    <name type="common">Benguela hake</name>
    <name type="synonym">Merluccius cadenati</name>
    <dbReference type="NCBI Taxonomy" id="89951"/>
    <lineage>
        <taxon>Eukaryota</taxon>
        <taxon>Metazoa</taxon>
        <taxon>Chordata</taxon>
        <taxon>Craniata</taxon>
        <taxon>Vertebrata</taxon>
        <taxon>Euteleostomi</taxon>
        <taxon>Actinopterygii</taxon>
        <taxon>Neopterygii</taxon>
        <taxon>Teleostei</taxon>
        <taxon>Neoteleostei</taxon>
        <taxon>Acanthomorphata</taxon>
        <taxon>Zeiogadaria</taxon>
        <taxon>Gadariae</taxon>
        <taxon>Gadiformes</taxon>
        <taxon>Gadoidei</taxon>
        <taxon>Merlucciidae</taxon>
        <taxon>Merluccius</taxon>
    </lineage>
</organism>
<dbReference type="Proteomes" id="UP001174136">
    <property type="component" value="Unassembled WGS sequence"/>
</dbReference>
<proteinExistence type="predicted"/>
<evidence type="ECO:0000313" key="1">
    <source>
        <dbReference type="EMBL" id="KAK0134239.1"/>
    </source>
</evidence>
<dbReference type="AlphaFoldDB" id="A0AA47M643"/>
<keyword evidence="2" id="KW-1185">Reference proteome</keyword>